<dbReference type="GO" id="GO:0004803">
    <property type="term" value="F:transposase activity"/>
    <property type="evidence" value="ECO:0007669"/>
    <property type="project" value="InterPro"/>
</dbReference>
<protein>
    <submittedName>
        <fullName evidence="2">Transposase IS200 like protein</fullName>
    </submittedName>
</protein>
<evidence type="ECO:0000313" key="2">
    <source>
        <dbReference type="EMBL" id="QEG39836.1"/>
    </source>
</evidence>
<dbReference type="Gene3D" id="3.30.70.1290">
    <property type="entry name" value="Transposase IS200-like"/>
    <property type="match status" value="1"/>
</dbReference>
<name>A0A5B9QS30_9BACT</name>
<dbReference type="SUPFAM" id="SSF143422">
    <property type="entry name" value="Transposase IS200-like"/>
    <property type="match status" value="1"/>
</dbReference>
<sequence length="179" mass="21464">MGRSRYRFGDEHYPHFMTDTIVAWLPVFSQPCFADKIFESWRFLQQERSIEILSYVVMENHLHWIAVGPSLGKRVGEFKSFTATSILKEMQRKGFRTLLQELEYYKLRNKVDQKHQLWQEGSHPEMIETEQMMWQKIEYIHGNPLRRGFVDDPIHWRYCSARNYAQLPGIIDVCTDWMG</sequence>
<dbReference type="PANTHER" id="PTHR36966">
    <property type="entry name" value="REP-ASSOCIATED TYROSINE TRANSPOSASE"/>
    <property type="match status" value="1"/>
</dbReference>
<evidence type="ECO:0000313" key="3">
    <source>
        <dbReference type="Proteomes" id="UP000325286"/>
    </source>
</evidence>
<dbReference type="InterPro" id="IPR052715">
    <property type="entry name" value="RAYT_transposase"/>
</dbReference>
<accession>A0A5B9QS30</accession>
<dbReference type="OrthoDB" id="9794403at2"/>
<dbReference type="AlphaFoldDB" id="A0A5B9QS30"/>
<dbReference type="PANTHER" id="PTHR36966:SF1">
    <property type="entry name" value="REP-ASSOCIATED TYROSINE TRANSPOSASE"/>
    <property type="match status" value="1"/>
</dbReference>
<dbReference type="Proteomes" id="UP000325286">
    <property type="component" value="Chromosome"/>
</dbReference>
<proteinExistence type="predicted"/>
<keyword evidence="3" id="KW-1185">Reference proteome</keyword>
<reference evidence="2 3" key="1">
    <citation type="submission" date="2019-08" db="EMBL/GenBank/DDBJ databases">
        <title>Deep-cultivation of Planctomycetes and their phenomic and genomic characterization uncovers novel biology.</title>
        <authorList>
            <person name="Wiegand S."/>
            <person name="Jogler M."/>
            <person name="Boedeker C."/>
            <person name="Pinto D."/>
            <person name="Vollmers J."/>
            <person name="Rivas-Marin E."/>
            <person name="Kohn T."/>
            <person name="Peeters S.H."/>
            <person name="Heuer A."/>
            <person name="Rast P."/>
            <person name="Oberbeckmann S."/>
            <person name="Bunk B."/>
            <person name="Jeske O."/>
            <person name="Meyerdierks A."/>
            <person name="Storesund J.E."/>
            <person name="Kallscheuer N."/>
            <person name="Luecker S."/>
            <person name="Lage O.M."/>
            <person name="Pohl T."/>
            <person name="Merkel B.J."/>
            <person name="Hornburger P."/>
            <person name="Mueller R.-W."/>
            <person name="Bruemmer F."/>
            <person name="Labrenz M."/>
            <person name="Spormann A.M."/>
            <person name="Op den Camp H."/>
            <person name="Overmann J."/>
            <person name="Amann R."/>
            <person name="Jetten M.S.M."/>
            <person name="Mascher T."/>
            <person name="Medema M.H."/>
            <person name="Devos D.P."/>
            <person name="Kaster A.-K."/>
            <person name="Ovreas L."/>
            <person name="Rohde M."/>
            <person name="Galperin M.Y."/>
            <person name="Jogler C."/>
        </authorList>
    </citation>
    <scope>NUCLEOTIDE SEQUENCE [LARGE SCALE GENOMIC DNA]</scope>
    <source>
        <strain evidence="2 3">UC8</strain>
    </source>
</reference>
<dbReference type="NCBIfam" id="NF047646">
    <property type="entry name" value="REP_Tyr_transpos"/>
    <property type="match status" value="1"/>
</dbReference>
<dbReference type="InterPro" id="IPR036515">
    <property type="entry name" value="Transposase_17_sf"/>
</dbReference>
<gene>
    <name evidence="2" type="ORF">UC8_18350</name>
</gene>
<dbReference type="GO" id="GO:0043565">
    <property type="term" value="F:sequence-specific DNA binding"/>
    <property type="evidence" value="ECO:0007669"/>
    <property type="project" value="TreeGrafter"/>
</dbReference>
<organism evidence="2 3">
    <name type="scientific">Roseimaritima ulvae</name>
    <dbReference type="NCBI Taxonomy" id="980254"/>
    <lineage>
        <taxon>Bacteria</taxon>
        <taxon>Pseudomonadati</taxon>
        <taxon>Planctomycetota</taxon>
        <taxon>Planctomycetia</taxon>
        <taxon>Pirellulales</taxon>
        <taxon>Pirellulaceae</taxon>
        <taxon>Roseimaritima</taxon>
    </lineage>
</organism>
<dbReference type="SMART" id="SM01321">
    <property type="entry name" value="Y1_Tnp"/>
    <property type="match status" value="1"/>
</dbReference>
<dbReference type="EMBL" id="CP042914">
    <property type="protein sequence ID" value="QEG39836.1"/>
    <property type="molecule type" value="Genomic_DNA"/>
</dbReference>
<dbReference type="KEGG" id="rul:UC8_18350"/>
<dbReference type="InterPro" id="IPR002686">
    <property type="entry name" value="Transposase_17"/>
</dbReference>
<dbReference type="GO" id="GO:0006313">
    <property type="term" value="P:DNA transposition"/>
    <property type="evidence" value="ECO:0007669"/>
    <property type="project" value="InterPro"/>
</dbReference>
<evidence type="ECO:0000259" key="1">
    <source>
        <dbReference type="SMART" id="SM01321"/>
    </source>
</evidence>
<feature type="domain" description="Transposase IS200-like" evidence="1">
    <location>
        <begin position="23"/>
        <end position="143"/>
    </location>
</feature>